<name>A0A2M7PM63_9BACT</name>
<dbReference type="RefSeq" id="WP_406608426.1">
    <property type="nucleotide sequence ID" value="NZ_PFKO01000358.1"/>
</dbReference>
<sequence>SLFAVWGSATWDGSWYEPNAGSEKALYIGISEDGNLTDDEIKSQTSTLGGPWVRDALSEWEQDITKFVIQPNNILWSKKIYITVAWFHADCWWYGSTTIPSDPIKFAKVDYEVGV</sequence>
<comment type="caution">
    <text evidence="1">The sequence shown here is derived from an EMBL/GenBank/DDBJ whole genome shotgun (WGS) entry which is preliminary data.</text>
</comment>
<dbReference type="EMBL" id="PFKO01000358">
    <property type="protein sequence ID" value="PIY31286.1"/>
    <property type="molecule type" value="Genomic_DNA"/>
</dbReference>
<protein>
    <submittedName>
        <fullName evidence="1">Uncharacterized protein</fullName>
    </submittedName>
</protein>
<evidence type="ECO:0000313" key="1">
    <source>
        <dbReference type="EMBL" id="PIY31286.1"/>
    </source>
</evidence>
<evidence type="ECO:0000313" key="2">
    <source>
        <dbReference type="Proteomes" id="UP000230646"/>
    </source>
</evidence>
<gene>
    <name evidence="1" type="ORF">COZ07_09785</name>
</gene>
<reference evidence="1 2" key="1">
    <citation type="submission" date="2017-09" db="EMBL/GenBank/DDBJ databases">
        <title>Depth-based differentiation of microbial function through sediment-hosted aquifers and enrichment of novel symbionts in the deep terrestrial subsurface.</title>
        <authorList>
            <person name="Probst A.J."/>
            <person name="Ladd B."/>
            <person name="Jarett J.K."/>
            <person name="Geller-Mcgrath D.E."/>
            <person name="Sieber C.M."/>
            <person name="Emerson J.B."/>
            <person name="Anantharaman K."/>
            <person name="Thomas B.C."/>
            <person name="Malmstrom R."/>
            <person name="Stieglmeier M."/>
            <person name="Klingl A."/>
            <person name="Woyke T."/>
            <person name="Ryan C.M."/>
            <person name="Banfield J.F."/>
        </authorList>
    </citation>
    <scope>NUCLEOTIDE SEQUENCE [LARGE SCALE GENOMIC DNA]</scope>
    <source>
        <strain evidence="1">CG_4_10_14_3_um_filter_34_13</strain>
    </source>
</reference>
<accession>A0A2M7PM63</accession>
<feature type="non-terminal residue" evidence="1">
    <location>
        <position position="1"/>
    </location>
</feature>
<dbReference type="AlphaFoldDB" id="A0A2M7PM63"/>
<proteinExistence type="predicted"/>
<organism evidence="1 2">
    <name type="scientific">Candidatus Infernicultor aquiphilus</name>
    <dbReference type="NCBI Taxonomy" id="1805029"/>
    <lineage>
        <taxon>Bacteria</taxon>
        <taxon>Pseudomonadati</taxon>
        <taxon>Atribacterota</taxon>
        <taxon>Candidatus Phoenicimicrobiia</taxon>
        <taxon>Candidatus Pheonicimicrobiales</taxon>
        <taxon>Candidatus Phoenicimicrobiaceae</taxon>
        <taxon>Candidatus Infernicultor</taxon>
    </lineage>
</organism>
<dbReference type="Proteomes" id="UP000230646">
    <property type="component" value="Unassembled WGS sequence"/>
</dbReference>